<feature type="region of interest" description="Disordered" evidence="1">
    <location>
        <begin position="123"/>
        <end position="144"/>
    </location>
</feature>
<reference evidence="2" key="1">
    <citation type="journal article" date="2020" name="J Insects Food Feed">
        <title>The yellow mealworm (Tenebrio molitor) genome: a resource for the emerging insects as food and feed industry.</title>
        <authorList>
            <person name="Eriksson T."/>
            <person name="Andere A."/>
            <person name="Kelstrup H."/>
            <person name="Emery V."/>
            <person name="Picard C."/>
        </authorList>
    </citation>
    <scope>NUCLEOTIDE SEQUENCE</scope>
    <source>
        <strain evidence="2">Stoneville</strain>
        <tissue evidence="2">Whole head</tissue>
    </source>
</reference>
<dbReference type="Proteomes" id="UP000719412">
    <property type="component" value="Unassembled WGS sequence"/>
</dbReference>
<organism evidence="2 3">
    <name type="scientific">Tenebrio molitor</name>
    <name type="common">Yellow mealworm beetle</name>
    <dbReference type="NCBI Taxonomy" id="7067"/>
    <lineage>
        <taxon>Eukaryota</taxon>
        <taxon>Metazoa</taxon>
        <taxon>Ecdysozoa</taxon>
        <taxon>Arthropoda</taxon>
        <taxon>Hexapoda</taxon>
        <taxon>Insecta</taxon>
        <taxon>Pterygota</taxon>
        <taxon>Neoptera</taxon>
        <taxon>Endopterygota</taxon>
        <taxon>Coleoptera</taxon>
        <taxon>Polyphaga</taxon>
        <taxon>Cucujiformia</taxon>
        <taxon>Tenebrionidae</taxon>
        <taxon>Tenebrio</taxon>
    </lineage>
</organism>
<evidence type="ECO:0000313" key="2">
    <source>
        <dbReference type="EMBL" id="KAH0814262.1"/>
    </source>
</evidence>
<reference evidence="2" key="2">
    <citation type="submission" date="2021-08" db="EMBL/GenBank/DDBJ databases">
        <authorList>
            <person name="Eriksson T."/>
        </authorList>
    </citation>
    <scope>NUCLEOTIDE SEQUENCE</scope>
    <source>
        <strain evidence="2">Stoneville</strain>
        <tissue evidence="2">Whole head</tissue>
    </source>
</reference>
<dbReference type="AlphaFoldDB" id="A0A8J6HHC9"/>
<feature type="region of interest" description="Disordered" evidence="1">
    <location>
        <begin position="195"/>
        <end position="244"/>
    </location>
</feature>
<name>A0A8J6HHC9_TENMO</name>
<feature type="compositionally biased region" description="Gly residues" evidence="1">
    <location>
        <begin position="195"/>
        <end position="204"/>
    </location>
</feature>
<gene>
    <name evidence="2" type="ORF">GEV33_008529</name>
</gene>
<protein>
    <submittedName>
        <fullName evidence="2">Uncharacterized protein</fullName>
    </submittedName>
</protein>
<evidence type="ECO:0000313" key="3">
    <source>
        <dbReference type="Proteomes" id="UP000719412"/>
    </source>
</evidence>
<evidence type="ECO:0000256" key="1">
    <source>
        <dbReference type="SAM" id="MobiDB-lite"/>
    </source>
</evidence>
<dbReference type="EMBL" id="JABDTM020024461">
    <property type="protein sequence ID" value="KAH0814262.1"/>
    <property type="molecule type" value="Genomic_DNA"/>
</dbReference>
<proteinExistence type="predicted"/>
<feature type="region of interest" description="Disordered" evidence="1">
    <location>
        <begin position="30"/>
        <end position="68"/>
    </location>
</feature>
<sequence length="316" mass="33730">MKISKNGEECDGFYLVSPAREAAAAAAAVAVEPSLRQRTDSNRGPGIGGRRGGWREGATTTSLPGGHPRTERLLELEAGAELGAVAVRTLERGADGCRELARGGTARLAAVDAERTLRLLKRTWGGRTSGPPAERQGPSSSTRSIHATHTTAMLPCRHLHGQKYTEYTPSDVGVGVDEDGVERITFPFPIMEGEGGGSGAGELGGRQSPVVQGGGLKHSTKYGAGNSLSRDVARSTHKQQTSGDDCPDLRRQFLFISLLARECFPIYLFIELESSAVLMAIFDPDLCRKNSEYKYKRQRRSSVVGSGGASEMTNVA</sequence>
<keyword evidence="3" id="KW-1185">Reference proteome</keyword>
<comment type="caution">
    <text evidence="2">The sequence shown here is derived from an EMBL/GenBank/DDBJ whole genome shotgun (WGS) entry which is preliminary data.</text>
</comment>
<accession>A0A8J6HHC9</accession>